<dbReference type="Gene3D" id="1.10.150.320">
    <property type="entry name" value="Photosystem II 12 kDa extrinsic protein"/>
    <property type="match status" value="1"/>
</dbReference>
<dbReference type="STRING" id="529505.SAMN05421761_11467"/>
<dbReference type="AlphaFoldDB" id="A0A1N7P6V0"/>
<keyword evidence="1" id="KW-0812">Transmembrane</keyword>
<sequence>MVKKIYFFFKTYFGFTNRESRGFMLLLPIVVLLYAIPIVYEHIVLSRKSLDNEHYLSQLDSLEKSGWIQMASMPNYQNSIADTSRKQSSNRRQEVYKKLNFEEADSIVLQIVPGIGQTMAGRIIKFRDGLGGMHSKDQLLDVYGMTEEVSARVFEFFEFSPGIKSKISINTADVQSLAMHPYINYGSAKVIVAYRDQHGPFASADDLFKVRIFTEEWINKIRPYLTF</sequence>
<dbReference type="SUPFAM" id="SSF47781">
    <property type="entry name" value="RuvA domain 2-like"/>
    <property type="match status" value="2"/>
</dbReference>
<proteinExistence type="predicted"/>
<keyword evidence="1" id="KW-0472">Membrane</keyword>
<dbReference type="InterPro" id="IPR010994">
    <property type="entry name" value="RuvA_2-like"/>
</dbReference>
<dbReference type="Proteomes" id="UP000186026">
    <property type="component" value="Unassembled WGS sequence"/>
</dbReference>
<dbReference type="GO" id="GO:0015628">
    <property type="term" value="P:protein secretion by the type II secretion system"/>
    <property type="evidence" value="ECO:0007669"/>
    <property type="project" value="TreeGrafter"/>
</dbReference>
<accession>A0A1N7P6V0</accession>
<keyword evidence="1" id="KW-1133">Transmembrane helix</keyword>
<name>A0A1N7P6V0_9BACT</name>
<organism evidence="2 3">
    <name type="scientific">Belliella pelovolcani</name>
    <dbReference type="NCBI Taxonomy" id="529505"/>
    <lineage>
        <taxon>Bacteria</taxon>
        <taxon>Pseudomonadati</taxon>
        <taxon>Bacteroidota</taxon>
        <taxon>Cytophagia</taxon>
        <taxon>Cytophagales</taxon>
        <taxon>Cyclobacteriaceae</taxon>
        <taxon>Belliella</taxon>
    </lineage>
</organism>
<evidence type="ECO:0000256" key="1">
    <source>
        <dbReference type="SAM" id="Phobius"/>
    </source>
</evidence>
<dbReference type="InterPro" id="IPR051675">
    <property type="entry name" value="Endo/Exo/Phosphatase_dom_1"/>
</dbReference>
<dbReference type="OrthoDB" id="981124at2"/>
<gene>
    <name evidence="2" type="ORF">SAMN05421761_11467</name>
</gene>
<protein>
    <submittedName>
        <fullName evidence="2">Helix-hairpin-helix motif-containing protein</fullName>
    </submittedName>
</protein>
<evidence type="ECO:0000313" key="2">
    <source>
        <dbReference type="EMBL" id="SIT06313.1"/>
    </source>
</evidence>
<dbReference type="Gene3D" id="1.10.150.280">
    <property type="entry name" value="AF1531-like domain"/>
    <property type="match status" value="1"/>
</dbReference>
<evidence type="ECO:0000313" key="3">
    <source>
        <dbReference type="Proteomes" id="UP000186026"/>
    </source>
</evidence>
<dbReference type="GO" id="GO:0015627">
    <property type="term" value="C:type II protein secretion system complex"/>
    <property type="evidence" value="ECO:0007669"/>
    <property type="project" value="TreeGrafter"/>
</dbReference>
<reference evidence="3" key="1">
    <citation type="submission" date="2017-01" db="EMBL/GenBank/DDBJ databases">
        <authorList>
            <person name="Varghese N."/>
            <person name="Submissions S."/>
        </authorList>
    </citation>
    <scope>NUCLEOTIDE SEQUENCE [LARGE SCALE GENOMIC DNA]</scope>
    <source>
        <strain evidence="3">DSM 46698</strain>
    </source>
</reference>
<dbReference type="PANTHER" id="PTHR21180">
    <property type="entry name" value="ENDONUCLEASE/EXONUCLEASE/PHOSPHATASE FAMILY DOMAIN-CONTAINING PROTEIN 1"/>
    <property type="match status" value="1"/>
</dbReference>
<keyword evidence="3" id="KW-1185">Reference proteome</keyword>
<feature type="transmembrane region" description="Helical" evidence="1">
    <location>
        <begin position="21"/>
        <end position="40"/>
    </location>
</feature>
<dbReference type="Pfam" id="PF12836">
    <property type="entry name" value="HHH_3"/>
    <property type="match status" value="2"/>
</dbReference>
<dbReference type="PANTHER" id="PTHR21180:SF32">
    <property type="entry name" value="ENDONUCLEASE_EXONUCLEASE_PHOSPHATASE FAMILY DOMAIN-CONTAINING PROTEIN 1"/>
    <property type="match status" value="1"/>
</dbReference>
<dbReference type="EMBL" id="FTOP01000014">
    <property type="protein sequence ID" value="SIT06313.1"/>
    <property type="molecule type" value="Genomic_DNA"/>
</dbReference>